<proteinExistence type="predicted"/>
<sequence length="244" mass="28025">MGKIGHYGTGLLIIGLGVFLLLTNFNMISMDVFSIIQYVYPYVFIIIGIFMMVQVLRGRSNKWRWAIFWLIFGGLLVGDRLGYISFQFYDVWNLWPVLFIYIGVSFFLTKKNSDKEYSSISLGDSQSFTIGEHRYEQTNWVVEPMRVNNGIGEYYFDFTKAFIPDTETHIQILGIIGEVTMIIPDHIPFQVQGNVTLGEIRVIEEKASGFNKQIVYQSPDYSVATRKLNIQVGVFLGEFTVDKV</sequence>
<evidence type="ECO:0000313" key="5">
    <source>
        <dbReference type="Proteomes" id="UP000030401"/>
    </source>
</evidence>
<dbReference type="GO" id="GO:0016020">
    <property type="term" value="C:membrane"/>
    <property type="evidence" value="ECO:0007669"/>
    <property type="project" value="InterPro"/>
</dbReference>
<gene>
    <name evidence="4" type="ORF">N784_12020</name>
</gene>
<organism evidence="4 5">
    <name type="scientific">Pontibacillus litoralis JSM 072002</name>
    <dbReference type="NCBI Taxonomy" id="1385512"/>
    <lineage>
        <taxon>Bacteria</taxon>
        <taxon>Bacillati</taxon>
        <taxon>Bacillota</taxon>
        <taxon>Bacilli</taxon>
        <taxon>Bacillales</taxon>
        <taxon>Bacillaceae</taxon>
        <taxon>Pontibacillus</taxon>
    </lineage>
</organism>
<dbReference type="eggNOG" id="COG4758">
    <property type="taxonomic scope" value="Bacteria"/>
</dbReference>
<feature type="transmembrane region" description="Helical" evidence="1">
    <location>
        <begin position="7"/>
        <end position="29"/>
    </location>
</feature>
<keyword evidence="1" id="KW-1133">Transmembrane helix</keyword>
<keyword evidence="1" id="KW-0812">Transmembrane</keyword>
<evidence type="ECO:0008006" key="6">
    <source>
        <dbReference type="Google" id="ProtNLM"/>
    </source>
</evidence>
<evidence type="ECO:0000256" key="1">
    <source>
        <dbReference type="SAM" id="Phobius"/>
    </source>
</evidence>
<dbReference type="InterPro" id="IPR047793">
    <property type="entry name" value="LiaF_C"/>
</dbReference>
<feature type="domain" description="LiaF transmembrane" evidence="3">
    <location>
        <begin position="9"/>
        <end position="113"/>
    </location>
</feature>
<dbReference type="STRING" id="1385512.N784_12020"/>
<dbReference type="InterPro" id="IPR054331">
    <property type="entry name" value="LiaF_TM"/>
</dbReference>
<dbReference type="InterPro" id="IPR024425">
    <property type="entry name" value="LiaF-like_C"/>
</dbReference>
<name>A0A0A5G0T9_9BACI</name>
<feature type="transmembrane region" description="Helical" evidence="1">
    <location>
        <begin position="35"/>
        <end position="53"/>
    </location>
</feature>
<evidence type="ECO:0000259" key="2">
    <source>
        <dbReference type="Pfam" id="PF09922"/>
    </source>
</evidence>
<keyword evidence="1" id="KW-0472">Membrane</keyword>
<dbReference type="Pfam" id="PF09922">
    <property type="entry name" value="LiaF-like_C"/>
    <property type="match status" value="1"/>
</dbReference>
<dbReference type="NCBIfam" id="NF040535">
    <property type="entry name" value="LiaF_C_term"/>
    <property type="match status" value="1"/>
</dbReference>
<dbReference type="Proteomes" id="UP000030401">
    <property type="component" value="Unassembled WGS sequence"/>
</dbReference>
<dbReference type="InterPro" id="IPR016975">
    <property type="entry name" value="Cell_wall_LiaF"/>
</dbReference>
<dbReference type="Pfam" id="PF22570">
    <property type="entry name" value="LiaF-TM"/>
    <property type="match status" value="1"/>
</dbReference>
<evidence type="ECO:0000313" key="4">
    <source>
        <dbReference type="EMBL" id="KGX84733.1"/>
    </source>
</evidence>
<dbReference type="PIRSF" id="PIRSF031509">
    <property type="entry name" value="Cell_wall_LiaF/YvqF"/>
    <property type="match status" value="1"/>
</dbReference>
<comment type="caution">
    <text evidence="4">The sequence shown here is derived from an EMBL/GenBank/DDBJ whole genome shotgun (WGS) entry which is preliminary data.</text>
</comment>
<evidence type="ECO:0000259" key="3">
    <source>
        <dbReference type="Pfam" id="PF22570"/>
    </source>
</evidence>
<reference evidence="4 5" key="1">
    <citation type="submission" date="2013-08" db="EMBL/GenBank/DDBJ databases">
        <authorList>
            <person name="Huang J."/>
            <person name="Wang G."/>
        </authorList>
    </citation>
    <scope>NUCLEOTIDE SEQUENCE [LARGE SCALE GENOMIC DNA]</scope>
    <source>
        <strain evidence="4 5">JSM 072002</strain>
    </source>
</reference>
<feature type="transmembrane region" description="Helical" evidence="1">
    <location>
        <begin position="92"/>
        <end position="109"/>
    </location>
</feature>
<feature type="domain" description="Cell wall-active antibiotics response LiaF-like C-terminal" evidence="2">
    <location>
        <begin position="130"/>
        <end position="241"/>
    </location>
</feature>
<dbReference type="AlphaFoldDB" id="A0A0A5G0T9"/>
<protein>
    <recommendedName>
        <fullName evidence="6">Cell wall-active antibiotics response LiaF-like C-terminal domain-containing protein</fullName>
    </recommendedName>
</protein>
<feature type="transmembrane region" description="Helical" evidence="1">
    <location>
        <begin position="65"/>
        <end position="86"/>
    </location>
</feature>
<dbReference type="EMBL" id="AVPG01000032">
    <property type="protein sequence ID" value="KGX84733.1"/>
    <property type="molecule type" value="Genomic_DNA"/>
</dbReference>
<dbReference type="RefSeq" id="WP_052127355.1">
    <property type="nucleotide sequence ID" value="NZ_AVPG01000032.1"/>
</dbReference>
<accession>A0A0A5G0T9</accession>
<keyword evidence="5" id="KW-1185">Reference proteome</keyword>